<reference evidence="1" key="1">
    <citation type="submission" date="2024-05" db="EMBL/GenBank/DDBJ databases">
        <authorList>
            <person name="Cai S.Y."/>
            <person name="Jin L.M."/>
            <person name="Li H.R."/>
        </authorList>
    </citation>
    <scope>NUCLEOTIDE SEQUENCE</scope>
    <source>
        <strain evidence="1">A5-74</strain>
    </source>
</reference>
<dbReference type="PANTHER" id="PTHR41913">
    <property type="entry name" value="DUF1684 DOMAIN-CONTAINING PROTEIN"/>
    <property type="match status" value="1"/>
</dbReference>
<protein>
    <submittedName>
        <fullName evidence="1">DUF1684 domain-containing protein</fullName>
    </submittedName>
</protein>
<sequence>MSIDSDLHRGTAAGPAYPVSEWAQWHADRERVLQEQHGWLSLTGFHWLPATPAALEGLPGRWQADPTGARGSFAAGDGLQLWEGSDSSSDGIHETGAHESGVHEAGVHEAVVDEQGSLRWLRWGERQIELARRGGRYAIRIRDPHASARTEFPGVPTYPLDPVWRRPATVKPRSEPEVVDVDTARSDLRQQARLDADVIVELPDGSDVQLAATAGADGGWSILFHDTTNGVDTARWRVVFASAPDTAGQVTIDFNRALNMPFSFSDFGTCPAPVPGNVIPVAVTAGELAPVRTSR</sequence>
<dbReference type="AlphaFoldDB" id="A0AAU8DT21"/>
<gene>
    <name evidence="1" type="ORF">ABLG96_08735</name>
</gene>
<dbReference type="EMBL" id="CP159218">
    <property type="protein sequence ID" value="XCG65353.1"/>
    <property type="molecule type" value="Genomic_DNA"/>
</dbReference>
<accession>A0AAU8DT21</accession>
<evidence type="ECO:0000313" key="1">
    <source>
        <dbReference type="EMBL" id="XCG65353.1"/>
    </source>
</evidence>
<dbReference type="RefSeq" id="WP_353650958.1">
    <property type="nucleotide sequence ID" value="NZ_CP159218.1"/>
</dbReference>
<dbReference type="Pfam" id="PF07920">
    <property type="entry name" value="DUF1684"/>
    <property type="match status" value="1"/>
</dbReference>
<dbReference type="PANTHER" id="PTHR41913:SF1">
    <property type="entry name" value="DUF1684 DOMAIN-CONTAINING PROTEIN"/>
    <property type="match status" value="1"/>
</dbReference>
<name>A0AAU8DT21_9ACTN</name>
<dbReference type="InterPro" id="IPR012467">
    <property type="entry name" value="DUF1684"/>
</dbReference>
<proteinExistence type="predicted"/>
<organism evidence="1">
    <name type="scientific">Nakamurella sp. A5-74</name>
    <dbReference type="NCBI Taxonomy" id="3158264"/>
    <lineage>
        <taxon>Bacteria</taxon>
        <taxon>Bacillati</taxon>
        <taxon>Actinomycetota</taxon>
        <taxon>Actinomycetes</taxon>
        <taxon>Nakamurellales</taxon>
        <taxon>Nakamurellaceae</taxon>
        <taxon>Nakamurella</taxon>
    </lineage>
</organism>